<feature type="domain" description="Carboxylesterase type B" evidence="6">
    <location>
        <begin position="38"/>
        <end position="553"/>
    </location>
</feature>
<dbReference type="InterPro" id="IPR002018">
    <property type="entry name" value="CarbesteraseB"/>
</dbReference>
<keyword evidence="4" id="KW-0325">Glycoprotein</keyword>
<evidence type="ECO:0000313" key="7">
    <source>
        <dbReference type="EMBL" id="ROT70815.1"/>
    </source>
</evidence>
<evidence type="ECO:0000256" key="3">
    <source>
        <dbReference type="ARBA" id="ARBA00022801"/>
    </source>
</evidence>
<reference evidence="7 8" key="1">
    <citation type="submission" date="2018-04" db="EMBL/GenBank/DDBJ databases">
        <authorList>
            <person name="Zhang X."/>
            <person name="Yuan J."/>
            <person name="Li F."/>
            <person name="Xiang J."/>
        </authorList>
    </citation>
    <scope>NUCLEOTIDE SEQUENCE [LARGE SCALE GENOMIC DNA]</scope>
    <source>
        <tissue evidence="7">Muscle</tissue>
    </source>
</reference>
<reference evidence="7 8" key="2">
    <citation type="submission" date="2019-01" db="EMBL/GenBank/DDBJ databases">
        <title>The decoding of complex shrimp genome reveals the adaptation for benthos swimmer, frequently molting mechanism and breeding impact on genome.</title>
        <authorList>
            <person name="Sun Y."/>
            <person name="Gao Y."/>
            <person name="Yu Y."/>
        </authorList>
    </citation>
    <scope>NUCLEOTIDE SEQUENCE [LARGE SCALE GENOMIC DNA]</scope>
    <source>
        <tissue evidence="7">Muscle</tissue>
    </source>
</reference>
<feature type="signal peptide" evidence="5">
    <location>
        <begin position="1"/>
        <end position="25"/>
    </location>
</feature>
<feature type="chain" id="PRO_5018664265" evidence="5">
    <location>
        <begin position="26"/>
        <end position="583"/>
    </location>
</feature>
<evidence type="ECO:0000256" key="1">
    <source>
        <dbReference type="ARBA" id="ARBA00005964"/>
    </source>
</evidence>
<name>A0A3R7QL11_PENVA</name>
<organism evidence="7 8">
    <name type="scientific">Penaeus vannamei</name>
    <name type="common">Whiteleg shrimp</name>
    <name type="synonym">Litopenaeus vannamei</name>
    <dbReference type="NCBI Taxonomy" id="6689"/>
    <lineage>
        <taxon>Eukaryota</taxon>
        <taxon>Metazoa</taxon>
        <taxon>Ecdysozoa</taxon>
        <taxon>Arthropoda</taxon>
        <taxon>Crustacea</taxon>
        <taxon>Multicrustacea</taxon>
        <taxon>Malacostraca</taxon>
        <taxon>Eumalacostraca</taxon>
        <taxon>Eucarida</taxon>
        <taxon>Decapoda</taxon>
        <taxon>Dendrobranchiata</taxon>
        <taxon>Penaeoidea</taxon>
        <taxon>Penaeidae</taxon>
        <taxon>Penaeus</taxon>
    </lineage>
</organism>
<dbReference type="OrthoDB" id="6846267at2759"/>
<dbReference type="PANTHER" id="PTHR43142">
    <property type="entry name" value="CARBOXYLIC ESTER HYDROLASE"/>
    <property type="match status" value="1"/>
</dbReference>
<dbReference type="InterPro" id="IPR029058">
    <property type="entry name" value="AB_hydrolase_fold"/>
</dbReference>
<evidence type="ECO:0000256" key="2">
    <source>
        <dbReference type="ARBA" id="ARBA00022487"/>
    </source>
</evidence>
<keyword evidence="3" id="KW-0378">Hydrolase</keyword>
<evidence type="ECO:0000259" key="6">
    <source>
        <dbReference type="Pfam" id="PF00135"/>
    </source>
</evidence>
<evidence type="ECO:0000313" key="8">
    <source>
        <dbReference type="Proteomes" id="UP000283509"/>
    </source>
</evidence>
<dbReference type="AlphaFoldDB" id="A0A3R7QL11"/>
<dbReference type="PROSITE" id="PS00941">
    <property type="entry name" value="CARBOXYLESTERASE_B_2"/>
    <property type="match status" value="1"/>
</dbReference>
<evidence type="ECO:0000256" key="5">
    <source>
        <dbReference type="SAM" id="SignalP"/>
    </source>
</evidence>
<dbReference type="GO" id="GO:0052689">
    <property type="term" value="F:carboxylic ester hydrolase activity"/>
    <property type="evidence" value="ECO:0007669"/>
    <property type="project" value="UniProtKB-KW"/>
</dbReference>
<dbReference type="SUPFAM" id="SSF53474">
    <property type="entry name" value="alpha/beta-Hydrolases"/>
    <property type="match status" value="1"/>
</dbReference>
<evidence type="ECO:0000256" key="4">
    <source>
        <dbReference type="ARBA" id="ARBA00023180"/>
    </source>
</evidence>
<comment type="caution">
    <text evidence="7">The sequence shown here is derived from an EMBL/GenBank/DDBJ whole genome shotgun (WGS) entry which is preliminary data.</text>
</comment>
<dbReference type="EMBL" id="QCYY01002381">
    <property type="protein sequence ID" value="ROT70815.1"/>
    <property type="molecule type" value="Genomic_DNA"/>
</dbReference>
<proteinExistence type="inferred from homology"/>
<accession>A0A3R7QL11</accession>
<dbReference type="Proteomes" id="UP000283509">
    <property type="component" value="Unassembled WGS sequence"/>
</dbReference>
<keyword evidence="2" id="KW-0719">Serine esterase</keyword>
<keyword evidence="5" id="KW-0732">Signal</keyword>
<protein>
    <submittedName>
        <fullName evidence="7">JHE-like carboxylesterase 1</fullName>
    </submittedName>
</protein>
<keyword evidence="8" id="KW-1185">Reference proteome</keyword>
<gene>
    <name evidence="7" type="ORF">C7M84_010881</name>
</gene>
<dbReference type="PANTHER" id="PTHR43142:SF1">
    <property type="entry name" value="CARBOXYLIC ESTER HYDROLASE"/>
    <property type="match status" value="1"/>
</dbReference>
<sequence length="583" mass="65318">MVRPSYTMKLRILLLAALMATLTKAQQQKATTLTEPSVEVRLRQGVISGDLSEAGNGRVFYSFKTIPFAEPPVGDLRFRDPVPAGPWAGVRNGSIATPKCAQLSNNSTVQGVEDCLYLSVYTPRPYASDLPVMVWIHGGGFTNGQGESFGPLPLLTKDVVLVVMQYRLGTLGFLSTEDSVLPGNLGLKDQRLALLWVQDNIRDLGGNPGQVTLFGESAGAGAVHFHVLSPMSSGLFCRAILQSGTSLCPWAMAENHREVADKIGQMMNCSRPYDQQTISSSGLVACLRNAPYQDLIAAQKEFVIFNESPQVMLPRVDGHFLPDYPAILLRKGWYNKVDIISGVTQDEGAVLGLIFSLDNATADNLVRNFSVNGPVSLMFGDSEDDPGYLARRAFHHYLGPIEQPAEKRDPIIRLFSDRMFDMCHLDAVGQHLRTSHQNVFTYRLQHDGEYQFVFGLFNTTPEWYKGYVGHADDILYLFSQEKFNQTLKRDEDLFVSRIMVEMWTNFASFGHPTPDMSLGFKWKPTSFPKDSYLAITSSPSMKTFEDCETREFWKNMPTKNNKMLYPERFYKCHLPGCIDMFQQ</sequence>
<dbReference type="Pfam" id="PF00135">
    <property type="entry name" value="COesterase"/>
    <property type="match status" value="1"/>
</dbReference>
<dbReference type="Gene3D" id="3.40.50.1820">
    <property type="entry name" value="alpha/beta hydrolase"/>
    <property type="match status" value="1"/>
</dbReference>
<comment type="similarity">
    <text evidence="1">Belongs to the type-B carboxylesterase/lipase family.</text>
</comment>
<dbReference type="InterPro" id="IPR019819">
    <property type="entry name" value="Carboxylesterase_B_CS"/>
</dbReference>